<accession>A0A4D5RFV9</accession>
<name>A0A4D5RFV9_IXOSC</name>
<keyword evidence="1" id="KW-1133">Transmembrane helix</keyword>
<evidence type="ECO:0000313" key="2">
    <source>
        <dbReference type="EMBL" id="MOY35975.1"/>
    </source>
</evidence>
<keyword evidence="1" id="KW-0812">Transmembrane</keyword>
<evidence type="ECO:0000256" key="1">
    <source>
        <dbReference type="SAM" id="Phobius"/>
    </source>
</evidence>
<reference evidence="2" key="1">
    <citation type="submission" date="2019-04" db="EMBL/GenBank/DDBJ databases">
        <title>An insight into the mialome of Ixodes scapularis.</title>
        <authorList>
            <person name="Ribeiro J.M."/>
            <person name="Mather T.N."/>
            <person name="Karim S."/>
        </authorList>
    </citation>
    <scope>NUCLEOTIDE SEQUENCE</scope>
</reference>
<organism evidence="2">
    <name type="scientific">Ixodes scapularis</name>
    <name type="common">Black-legged tick</name>
    <name type="synonym">Deer tick</name>
    <dbReference type="NCBI Taxonomy" id="6945"/>
    <lineage>
        <taxon>Eukaryota</taxon>
        <taxon>Metazoa</taxon>
        <taxon>Ecdysozoa</taxon>
        <taxon>Arthropoda</taxon>
        <taxon>Chelicerata</taxon>
        <taxon>Arachnida</taxon>
        <taxon>Acari</taxon>
        <taxon>Parasitiformes</taxon>
        <taxon>Ixodida</taxon>
        <taxon>Ixodoidea</taxon>
        <taxon>Ixodidae</taxon>
        <taxon>Ixodinae</taxon>
        <taxon>Ixodes</taxon>
    </lineage>
</organism>
<keyword evidence="1" id="KW-0472">Membrane</keyword>
<protein>
    <submittedName>
        <fullName evidence="2">Putative secreted protein</fullName>
    </submittedName>
</protein>
<proteinExistence type="predicted"/>
<dbReference type="EMBL" id="GHJT01002004">
    <property type="protein sequence ID" value="MOY35975.1"/>
    <property type="molecule type" value="Transcribed_RNA"/>
</dbReference>
<sequence>MYCIQNYKKKNLRFNVVCIWEFLLLIFFFSRTVWSCSTLSAKSFFGFLLFFSSRGCRFCLLADCSFLGLCVCVPVI</sequence>
<feature type="transmembrane region" description="Helical" evidence="1">
    <location>
        <begin position="12"/>
        <end position="34"/>
    </location>
</feature>
<dbReference type="AlphaFoldDB" id="A0A4D5RFV9"/>